<evidence type="ECO:0000313" key="4">
    <source>
        <dbReference type="EMBL" id="RYU31548.1"/>
    </source>
</evidence>
<name>A0A8B3RR71_ENTFL</name>
<evidence type="ECO:0000256" key="1">
    <source>
        <dbReference type="ARBA" id="ARBA00023125"/>
    </source>
</evidence>
<dbReference type="InterPro" id="IPR050624">
    <property type="entry name" value="HTH-type_Tx_Regulator"/>
</dbReference>
<dbReference type="RefSeq" id="WP_101008478.1">
    <property type="nucleotide sequence ID" value="NZ_JADMHW010000001.1"/>
</dbReference>
<keyword evidence="3" id="KW-0812">Transmembrane</keyword>
<keyword evidence="3" id="KW-0472">Membrane</keyword>
<keyword evidence="1 2" id="KW-0238">DNA-binding</keyword>
<organism evidence="4 5">
    <name type="scientific">Enterococcus faecalis</name>
    <name type="common">Streptococcus faecalis</name>
    <dbReference type="NCBI Taxonomy" id="1351"/>
    <lineage>
        <taxon>Bacteria</taxon>
        <taxon>Bacillati</taxon>
        <taxon>Bacillota</taxon>
        <taxon>Bacilli</taxon>
        <taxon>Lactobacillales</taxon>
        <taxon>Enterococcaceae</taxon>
        <taxon>Enterococcus</taxon>
    </lineage>
</organism>
<protein>
    <submittedName>
        <fullName evidence="4">TetR/AcrR family transcriptional regulator</fullName>
    </submittedName>
</protein>
<comment type="caution">
    <text evidence="4">The sequence shown here is derived from an EMBL/GenBank/DDBJ whole genome shotgun (WGS) entry which is preliminary data.</text>
</comment>
<dbReference type="InterPro" id="IPR001647">
    <property type="entry name" value="HTH_TetR"/>
</dbReference>
<reference evidence="4 5" key="1">
    <citation type="submission" date="2019-02" db="EMBL/GenBank/DDBJ databases">
        <title>From farm to fork: dissemination of Tn554::fexA-optrA in linezolid-resistant Enterococcus faecalis clones from chicken feces and meat in Tunisia.</title>
        <authorList>
            <person name="Tedim A.P."/>
            <person name="Elghaieb H."/>
            <person name="Abbassi M.S."/>
            <person name="Novais C."/>
            <person name="Hassen A."/>
            <person name="Peixe L."/>
            <person name="Freitas A.R."/>
        </authorList>
    </citation>
    <scope>NUCLEOTIDE SEQUENCE [LARGE SCALE GENOMIC DNA]</scope>
    <source>
        <strain evidence="4 5">728T</strain>
    </source>
</reference>
<proteinExistence type="predicted"/>
<sequence>MVINNRDIKRKEVLTIALKHFSTFGYEKTKLLDIANEASVSTTTIYSFFNTKYDLYESVIEYSLGVINDELQKIVDNSSTLEEYIKHVAEKAYANAECEQQLLNFYMLVTTNTIKIQKTEIIEEFEKQKFSYYLKFIKFPKVKDRYILLFIDNVINIYIYSFFNTFYRKKLLLYLSLYKEHEIKSDFKKTLLKYLQEWIRKLDN</sequence>
<dbReference type="PROSITE" id="PS50977">
    <property type="entry name" value="HTH_TETR_2"/>
    <property type="match status" value="1"/>
</dbReference>
<feature type="DNA-binding region" description="H-T-H motif" evidence="2">
    <location>
        <begin position="30"/>
        <end position="49"/>
    </location>
</feature>
<dbReference type="EMBL" id="SEWT01000007">
    <property type="protein sequence ID" value="RYU31548.1"/>
    <property type="molecule type" value="Genomic_DNA"/>
</dbReference>
<accession>A0A8B3RR71</accession>
<dbReference type="InterPro" id="IPR009057">
    <property type="entry name" value="Homeodomain-like_sf"/>
</dbReference>
<feature type="transmembrane region" description="Helical" evidence="3">
    <location>
        <begin position="146"/>
        <end position="167"/>
    </location>
</feature>
<dbReference type="SUPFAM" id="SSF46689">
    <property type="entry name" value="Homeodomain-like"/>
    <property type="match status" value="1"/>
</dbReference>
<evidence type="ECO:0000256" key="3">
    <source>
        <dbReference type="SAM" id="Phobius"/>
    </source>
</evidence>
<dbReference type="Gene3D" id="1.10.357.10">
    <property type="entry name" value="Tetracycline Repressor, domain 2"/>
    <property type="match status" value="1"/>
</dbReference>
<dbReference type="PANTHER" id="PTHR43479">
    <property type="entry name" value="ACREF/ENVCD OPERON REPRESSOR-RELATED"/>
    <property type="match status" value="1"/>
</dbReference>
<gene>
    <name evidence="4" type="ORF">EU507_10730</name>
</gene>
<keyword evidence="3" id="KW-1133">Transmembrane helix</keyword>
<dbReference type="AlphaFoldDB" id="A0A8B3RR71"/>
<dbReference type="PANTHER" id="PTHR43479:SF11">
    <property type="entry name" value="ACREF_ENVCD OPERON REPRESSOR-RELATED"/>
    <property type="match status" value="1"/>
</dbReference>
<dbReference type="GO" id="GO:0003677">
    <property type="term" value="F:DNA binding"/>
    <property type="evidence" value="ECO:0007669"/>
    <property type="project" value="UniProtKB-UniRule"/>
</dbReference>
<evidence type="ECO:0000256" key="2">
    <source>
        <dbReference type="PROSITE-ProRule" id="PRU00335"/>
    </source>
</evidence>
<dbReference type="Proteomes" id="UP000292223">
    <property type="component" value="Unassembled WGS sequence"/>
</dbReference>
<dbReference type="Pfam" id="PF00440">
    <property type="entry name" value="TetR_N"/>
    <property type="match status" value="1"/>
</dbReference>
<evidence type="ECO:0000313" key="5">
    <source>
        <dbReference type="Proteomes" id="UP000292223"/>
    </source>
</evidence>